<protein>
    <submittedName>
        <fullName evidence="1">Uncharacterized protein</fullName>
    </submittedName>
</protein>
<dbReference type="KEGG" id="dmm:dnm_079250"/>
<sequence>MSGKTPGFLCCPAHSPEAFRSAENNIENKNQHAQVSGKHRNNIRTMKKYSLLYQKVKRYANVIPFFIATKQLKFDKAFIKNVLIQVFPGIKMAGSANNVFDSLWRSCDQNQYVFYC</sequence>
<proteinExistence type="predicted"/>
<dbReference type="Proteomes" id="UP000663722">
    <property type="component" value="Chromosome"/>
</dbReference>
<name>A0A975BU80_9BACT</name>
<organism evidence="1 2">
    <name type="scientific">Desulfonema magnum</name>
    <dbReference type="NCBI Taxonomy" id="45655"/>
    <lineage>
        <taxon>Bacteria</taxon>
        <taxon>Pseudomonadati</taxon>
        <taxon>Thermodesulfobacteriota</taxon>
        <taxon>Desulfobacteria</taxon>
        <taxon>Desulfobacterales</taxon>
        <taxon>Desulfococcaceae</taxon>
        <taxon>Desulfonema</taxon>
    </lineage>
</organism>
<accession>A0A975BU80</accession>
<evidence type="ECO:0000313" key="2">
    <source>
        <dbReference type="Proteomes" id="UP000663722"/>
    </source>
</evidence>
<evidence type="ECO:0000313" key="1">
    <source>
        <dbReference type="EMBL" id="QTA91851.1"/>
    </source>
</evidence>
<dbReference type="EMBL" id="CP061800">
    <property type="protein sequence ID" value="QTA91851.1"/>
    <property type="molecule type" value="Genomic_DNA"/>
</dbReference>
<keyword evidence="2" id="KW-1185">Reference proteome</keyword>
<dbReference type="AlphaFoldDB" id="A0A975BU80"/>
<gene>
    <name evidence="1" type="ORF">dnm_079250</name>
</gene>
<reference evidence="1" key="1">
    <citation type="journal article" date="2021" name="Microb. Physiol.">
        <title>Proteogenomic Insights into the Physiology of Marine, Sulfate-Reducing, Filamentous Desulfonema limicola and Desulfonema magnum.</title>
        <authorList>
            <person name="Schnaars V."/>
            <person name="Wohlbrand L."/>
            <person name="Scheve S."/>
            <person name="Hinrichs C."/>
            <person name="Reinhardt R."/>
            <person name="Rabus R."/>
        </authorList>
    </citation>
    <scope>NUCLEOTIDE SEQUENCE</scope>
    <source>
        <strain evidence="1">4be13</strain>
    </source>
</reference>